<name>A0A1V4K2C0_PATFA</name>
<evidence type="ECO:0000313" key="1">
    <source>
        <dbReference type="EMBL" id="OPJ78513.1"/>
    </source>
</evidence>
<dbReference type="EMBL" id="LSYS01005108">
    <property type="protein sequence ID" value="OPJ78513.1"/>
    <property type="molecule type" value="Genomic_DNA"/>
</dbReference>
<protein>
    <submittedName>
        <fullName evidence="1">Uncharacterized protein</fullName>
    </submittedName>
</protein>
<dbReference type="AlphaFoldDB" id="A0A1V4K2C0"/>
<proteinExistence type="predicted"/>
<accession>A0A1V4K2C0</accession>
<gene>
    <name evidence="1" type="ORF">AV530_003333</name>
</gene>
<keyword evidence="2" id="KW-1185">Reference proteome</keyword>
<dbReference type="Proteomes" id="UP000190648">
    <property type="component" value="Unassembled WGS sequence"/>
</dbReference>
<sequence>MSHAKAARRDFPALIVSGAGVASAGSQPGRGRRVSGYCIISESQASRECRLMHVHGAGSPSSCAAIRRKPPFPSGAFADITCGRILLFACVSGIEMFV</sequence>
<reference evidence="1 2" key="1">
    <citation type="submission" date="2016-02" db="EMBL/GenBank/DDBJ databases">
        <title>Band-tailed pigeon sequencing and assembly.</title>
        <authorList>
            <person name="Soares A.E."/>
            <person name="Novak B.J."/>
            <person name="Rice E.S."/>
            <person name="O'Connell B."/>
            <person name="Chang D."/>
            <person name="Weber S."/>
            <person name="Shapiro B."/>
        </authorList>
    </citation>
    <scope>NUCLEOTIDE SEQUENCE [LARGE SCALE GENOMIC DNA]</scope>
    <source>
        <strain evidence="1">BTP2013</strain>
        <tissue evidence="1">Blood</tissue>
    </source>
</reference>
<organism evidence="1 2">
    <name type="scientific">Patagioenas fasciata monilis</name>
    <dbReference type="NCBI Taxonomy" id="372326"/>
    <lineage>
        <taxon>Eukaryota</taxon>
        <taxon>Metazoa</taxon>
        <taxon>Chordata</taxon>
        <taxon>Craniata</taxon>
        <taxon>Vertebrata</taxon>
        <taxon>Euteleostomi</taxon>
        <taxon>Archelosauria</taxon>
        <taxon>Archosauria</taxon>
        <taxon>Dinosauria</taxon>
        <taxon>Saurischia</taxon>
        <taxon>Theropoda</taxon>
        <taxon>Coelurosauria</taxon>
        <taxon>Aves</taxon>
        <taxon>Neognathae</taxon>
        <taxon>Neoaves</taxon>
        <taxon>Columbimorphae</taxon>
        <taxon>Columbiformes</taxon>
        <taxon>Columbidae</taxon>
        <taxon>Patagioenas</taxon>
    </lineage>
</organism>
<comment type="caution">
    <text evidence="1">The sequence shown here is derived from an EMBL/GenBank/DDBJ whole genome shotgun (WGS) entry which is preliminary data.</text>
</comment>
<evidence type="ECO:0000313" key="2">
    <source>
        <dbReference type="Proteomes" id="UP000190648"/>
    </source>
</evidence>